<gene>
    <name evidence="1" type="ORF">M8744_09675</name>
</gene>
<organism evidence="1 2">
    <name type="scientific">Lutimaribacter degradans</name>
    <dbReference type="NCBI Taxonomy" id="2945989"/>
    <lineage>
        <taxon>Bacteria</taxon>
        <taxon>Pseudomonadati</taxon>
        <taxon>Pseudomonadota</taxon>
        <taxon>Alphaproteobacteria</taxon>
        <taxon>Rhodobacterales</taxon>
        <taxon>Roseobacteraceae</taxon>
        <taxon>Lutimaribacter</taxon>
    </lineage>
</organism>
<evidence type="ECO:0000313" key="2">
    <source>
        <dbReference type="Proteomes" id="UP001203036"/>
    </source>
</evidence>
<reference evidence="1" key="1">
    <citation type="submission" date="2022-06" db="EMBL/GenBank/DDBJ databases">
        <title>Lutimaribacter sp. EGI FJ00013, a novel bacterium isolated from a salt lake sediment enrichment.</title>
        <authorList>
            <person name="Gao L."/>
            <person name="Fang B.-Z."/>
            <person name="Li W.-J."/>
        </authorList>
    </citation>
    <scope>NUCLEOTIDE SEQUENCE</scope>
    <source>
        <strain evidence="1">EGI FJ00013</strain>
    </source>
</reference>
<protein>
    <submittedName>
        <fullName evidence="1">Uncharacterized protein</fullName>
    </submittedName>
</protein>
<accession>A0ACC5ZVT8</accession>
<comment type="caution">
    <text evidence="1">The sequence shown here is derived from an EMBL/GenBank/DDBJ whole genome shotgun (WGS) entry which is preliminary data.</text>
</comment>
<name>A0ACC5ZVT8_9RHOB</name>
<keyword evidence="2" id="KW-1185">Reference proteome</keyword>
<evidence type="ECO:0000313" key="1">
    <source>
        <dbReference type="EMBL" id="MCM2562412.1"/>
    </source>
</evidence>
<dbReference type="Proteomes" id="UP001203036">
    <property type="component" value="Unassembled WGS sequence"/>
</dbReference>
<dbReference type="EMBL" id="JAMQGO010000005">
    <property type="protein sequence ID" value="MCM2562412.1"/>
    <property type="molecule type" value="Genomic_DNA"/>
</dbReference>
<proteinExistence type="predicted"/>
<sequence>MAQVIQLASHPRPPSGAAARAALVDAVRHHRRDDGDVFWLKENAELLNVMETTGQGEPDLLAGYQDIYDGLAERLRFFPQYYRFLLSIALDLEDMGLPGDVGTRMAQYVARQGLAGAELSDLQRAEARRLLARRDLAAPDPGLEGRLHAFANRADTFALPNRKAAYELTHIVFYLSDYGRRAPGLGPEALTSLRYAGLVALLEHNADLLAEICIALRFAGEGAPHEWLAWLRARLRAARVVQGAQALLPDSYHDWLMVRWVLALEGQDLCTTGLGQGRLSFQMPQPDGPLRRLSETLLRMGGNRAPDWAQMRPAIWPTLSDDQQATMALAESAPWFEPFFARFARA</sequence>